<evidence type="ECO:0000256" key="4">
    <source>
        <dbReference type="ARBA" id="ARBA00022475"/>
    </source>
</evidence>
<keyword evidence="14" id="KW-0472">Membrane</keyword>
<accession>A0ABT5MJB1</accession>
<dbReference type="CDD" id="cd00075">
    <property type="entry name" value="HATPase"/>
    <property type="match status" value="1"/>
</dbReference>
<protein>
    <recommendedName>
        <fullName evidence="3">histidine kinase</fullName>
        <ecNumber evidence="3">2.7.13.3</ecNumber>
    </recommendedName>
</protein>
<keyword evidence="11 17" id="KW-0067">ATP-binding</keyword>
<evidence type="ECO:0000313" key="17">
    <source>
        <dbReference type="EMBL" id="MDD0816671.1"/>
    </source>
</evidence>
<name>A0ABT5MJB1_9BURK</name>
<dbReference type="CDD" id="cd00082">
    <property type="entry name" value="HisKA"/>
    <property type="match status" value="1"/>
</dbReference>
<dbReference type="InterPro" id="IPR003661">
    <property type="entry name" value="HisK_dim/P_dom"/>
</dbReference>
<comment type="caution">
    <text evidence="17">The sequence shown here is derived from an EMBL/GenBank/DDBJ whole genome shotgun (WGS) entry which is preliminary data.</text>
</comment>
<comment type="subcellular location">
    <subcellularLocation>
        <location evidence="2">Cell inner membrane</location>
        <topology evidence="2">Multi-pass membrane protein</topology>
    </subcellularLocation>
</comment>
<evidence type="ECO:0000256" key="14">
    <source>
        <dbReference type="ARBA" id="ARBA00023136"/>
    </source>
</evidence>
<dbReference type="PANTHER" id="PTHR44936">
    <property type="entry name" value="SENSOR PROTEIN CREC"/>
    <property type="match status" value="1"/>
</dbReference>
<evidence type="ECO:0000256" key="11">
    <source>
        <dbReference type="ARBA" id="ARBA00022840"/>
    </source>
</evidence>
<proteinExistence type="predicted"/>
<evidence type="ECO:0000256" key="1">
    <source>
        <dbReference type="ARBA" id="ARBA00000085"/>
    </source>
</evidence>
<sequence>MRRVVVERVVPKSMLGRLALLLFVAVLSSHVLALTLMFEAHDLMGLGPPPPPAYSHREAGGSAPQDIEAEAFQGPTAELNPEGAPPPRRHGPAGLRPQIFHAGLVVDIGVRLLALMLAAWVGARWLSKPIDRLASAARELGQNIERPPLPEDGTTECREASRVFNQMQARIRQQLEERDRFVAAVSHDLRTPLTRLRLRAESLQSADDRRQFGRDIVEMDEMITATLDHLRGVADPEPLVWLDVKALVDSLADDQQACGHWVPVHGRAGPLRVQASALRRCLGNLLGNAIRYGGQAEVFLWDTGEEVGIEVRDHGPGLPEAELERVMAPFYRVEGSRNRHHGGVGLGLSIARDIAQRHQGSLQLRNASGGGLSAVVVLPRLAPPS</sequence>
<dbReference type="InterPro" id="IPR050980">
    <property type="entry name" value="2C_sensor_his_kinase"/>
</dbReference>
<dbReference type="Proteomes" id="UP001528672">
    <property type="component" value="Unassembled WGS sequence"/>
</dbReference>
<evidence type="ECO:0000256" key="3">
    <source>
        <dbReference type="ARBA" id="ARBA00012438"/>
    </source>
</evidence>
<evidence type="ECO:0000259" key="15">
    <source>
        <dbReference type="PROSITE" id="PS50109"/>
    </source>
</evidence>
<dbReference type="InterPro" id="IPR004358">
    <property type="entry name" value="Sig_transdc_His_kin-like_C"/>
</dbReference>
<dbReference type="SMART" id="SM00388">
    <property type="entry name" value="HisKA"/>
    <property type="match status" value="1"/>
</dbReference>
<evidence type="ECO:0000256" key="12">
    <source>
        <dbReference type="ARBA" id="ARBA00022989"/>
    </source>
</evidence>
<evidence type="ECO:0000259" key="16">
    <source>
        <dbReference type="PROSITE" id="PS50885"/>
    </source>
</evidence>
<dbReference type="PANTHER" id="PTHR44936:SF5">
    <property type="entry name" value="SENSOR HISTIDINE KINASE ENVZ"/>
    <property type="match status" value="1"/>
</dbReference>
<dbReference type="PROSITE" id="PS50885">
    <property type="entry name" value="HAMP"/>
    <property type="match status" value="1"/>
</dbReference>
<dbReference type="InterPro" id="IPR005467">
    <property type="entry name" value="His_kinase_dom"/>
</dbReference>
<keyword evidence="12" id="KW-1133">Transmembrane helix</keyword>
<comment type="catalytic activity">
    <reaction evidence="1">
        <text>ATP + protein L-histidine = ADP + protein N-phospho-L-histidine.</text>
        <dbReference type="EC" id="2.7.13.3"/>
    </reaction>
</comment>
<evidence type="ECO:0000313" key="18">
    <source>
        <dbReference type="Proteomes" id="UP001528672"/>
    </source>
</evidence>
<evidence type="ECO:0000256" key="10">
    <source>
        <dbReference type="ARBA" id="ARBA00022777"/>
    </source>
</evidence>
<dbReference type="InterPro" id="IPR003660">
    <property type="entry name" value="HAMP_dom"/>
</dbReference>
<dbReference type="Gene3D" id="3.30.565.10">
    <property type="entry name" value="Histidine kinase-like ATPase, C-terminal domain"/>
    <property type="match status" value="1"/>
</dbReference>
<evidence type="ECO:0000256" key="7">
    <source>
        <dbReference type="ARBA" id="ARBA00022679"/>
    </source>
</evidence>
<keyword evidence="10" id="KW-0418">Kinase</keyword>
<dbReference type="SMART" id="SM00387">
    <property type="entry name" value="HATPase_c"/>
    <property type="match status" value="1"/>
</dbReference>
<keyword evidence="8" id="KW-0812">Transmembrane</keyword>
<feature type="domain" description="Histidine kinase" evidence="15">
    <location>
        <begin position="184"/>
        <end position="382"/>
    </location>
</feature>
<keyword evidence="18" id="KW-1185">Reference proteome</keyword>
<reference evidence="17 18" key="1">
    <citation type="submission" date="2023-02" db="EMBL/GenBank/DDBJ databases">
        <title>Bacterial whole genome sequence for Curvibacter sp. HBC28.</title>
        <authorList>
            <person name="Le V."/>
            <person name="Ko S.-R."/>
            <person name="Ahn C.-Y."/>
            <person name="Oh H.-M."/>
        </authorList>
    </citation>
    <scope>NUCLEOTIDE SEQUENCE [LARGE SCALE GENOMIC DNA]</scope>
    <source>
        <strain evidence="17 18">HBC28</strain>
    </source>
</reference>
<evidence type="ECO:0000256" key="9">
    <source>
        <dbReference type="ARBA" id="ARBA00022741"/>
    </source>
</evidence>
<dbReference type="CDD" id="cd06225">
    <property type="entry name" value="HAMP"/>
    <property type="match status" value="1"/>
</dbReference>
<dbReference type="SUPFAM" id="SSF47384">
    <property type="entry name" value="Homodimeric domain of signal transducing histidine kinase"/>
    <property type="match status" value="1"/>
</dbReference>
<keyword evidence="4" id="KW-1003">Cell membrane</keyword>
<keyword evidence="5" id="KW-0997">Cell inner membrane</keyword>
<dbReference type="Gene3D" id="1.10.287.130">
    <property type="match status" value="1"/>
</dbReference>
<evidence type="ECO:0000256" key="5">
    <source>
        <dbReference type="ARBA" id="ARBA00022519"/>
    </source>
</evidence>
<dbReference type="InterPro" id="IPR036890">
    <property type="entry name" value="HATPase_C_sf"/>
</dbReference>
<evidence type="ECO:0000256" key="13">
    <source>
        <dbReference type="ARBA" id="ARBA00023012"/>
    </source>
</evidence>
<dbReference type="InterPro" id="IPR036097">
    <property type="entry name" value="HisK_dim/P_sf"/>
</dbReference>
<evidence type="ECO:0000256" key="2">
    <source>
        <dbReference type="ARBA" id="ARBA00004429"/>
    </source>
</evidence>
<dbReference type="SMART" id="SM00304">
    <property type="entry name" value="HAMP"/>
    <property type="match status" value="1"/>
</dbReference>
<evidence type="ECO:0000256" key="8">
    <source>
        <dbReference type="ARBA" id="ARBA00022692"/>
    </source>
</evidence>
<dbReference type="SUPFAM" id="SSF55874">
    <property type="entry name" value="ATPase domain of HSP90 chaperone/DNA topoisomerase II/histidine kinase"/>
    <property type="match status" value="1"/>
</dbReference>
<feature type="domain" description="HAMP" evidence="16">
    <location>
        <begin position="124"/>
        <end position="176"/>
    </location>
</feature>
<keyword evidence="9" id="KW-0547">Nucleotide-binding</keyword>
<dbReference type="PROSITE" id="PS50109">
    <property type="entry name" value="HIS_KIN"/>
    <property type="match status" value="1"/>
</dbReference>
<dbReference type="EC" id="2.7.13.3" evidence="3"/>
<dbReference type="GO" id="GO:0005524">
    <property type="term" value="F:ATP binding"/>
    <property type="evidence" value="ECO:0007669"/>
    <property type="project" value="UniProtKB-KW"/>
</dbReference>
<keyword evidence="6" id="KW-0597">Phosphoprotein</keyword>
<gene>
    <name evidence="17" type="ORF">PSQ39_18675</name>
</gene>
<dbReference type="Pfam" id="PF02518">
    <property type="entry name" value="HATPase_c"/>
    <property type="match status" value="1"/>
</dbReference>
<keyword evidence="13" id="KW-0902">Two-component regulatory system</keyword>
<organism evidence="17 18">
    <name type="scientific">Curvibacter microcysteis</name>
    <dbReference type="NCBI Taxonomy" id="3026419"/>
    <lineage>
        <taxon>Bacteria</taxon>
        <taxon>Pseudomonadati</taxon>
        <taxon>Pseudomonadota</taxon>
        <taxon>Betaproteobacteria</taxon>
        <taxon>Burkholderiales</taxon>
        <taxon>Comamonadaceae</taxon>
        <taxon>Curvibacter</taxon>
    </lineage>
</organism>
<dbReference type="EMBL" id="JAQSIO010000009">
    <property type="protein sequence ID" value="MDD0816671.1"/>
    <property type="molecule type" value="Genomic_DNA"/>
</dbReference>
<dbReference type="PRINTS" id="PR00344">
    <property type="entry name" value="BCTRLSENSOR"/>
</dbReference>
<dbReference type="Pfam" id="PF00672">
    <property type="entry name" value="HAMP"/>
    <property type="match status" value="1"/>
</dbReference>
<keyword evidence="7" id="KW-0808">Transferase</keyword>
<dbReference type="Pfam" id="PF00512">
    <property type="entry name" value="HisKA"/>
    <property type="match status" value="1"/>
</dbReference>
<dbReference type="InterPro" id="IPR003594">
    <property type="entry name" value="HATPase_dom"/>
</dbReference>
<evidence type="ECO:0000256" key="6">
    <source>
        <dbReference type="ARBA" id="ARBA00022553"/>
    </source>
</evidence>